<comment type="subunit">
    <text evidence="1 7">Heterodimer with ALG14 to form a functional enzyme.</text>
</comment>
<comment type="subcellular location">
    <subcellularLocation>
        <location evidence="7">Endoplasmic reticulum</location>
    </subcellularLocation>
</comment>
<keyword evidence="7 9" id="KW-0808">Transferase</keyword>
<reference evidence="9 10" key="1">
    <citation type="journal article" date="2018" name="Sci. Rep.">
        <title>Comparative genomics provides insights into the lifestyle and reveals functional heterogeneity of dark septate endophytic fungi.</title>
        <authorList>
            <person name="Knapp D.G."/>
            <person name="Nemeth J.B."/>
            <person name="Barry K."/>
            <person name="Hainaut M."/>
            <person name="Henrissat B."/>
            <person name="Johnson J."/>
            <person name="Kuo A."/>
            <person name="Lim J.H.P."/>
            <person name="Lipzen A."/>
            <person name="Nolan M."/>
            <person name="Ohm R.A."/>
            <person name="Tamas L."/>
            <person name="Grigoriev I.V."/>
            <person name="Spatafora J.W."/>
            <person name="Nagy L.G."/>
            <person name="Kovacs G.M."/>
        </authorList>
    </citation>
    <scope>NUCLEOTIDE SEQUENCE [LARGE SCALE GENOMIC DNA]</scope>
    <source>
        <strain evidence="9 10">DSE2036</strain>
    </source>
</reference>
<evidence type="ECO:0000256" key="3">
    <source>
        <dbReference type="ARBA" id="ARBA00017468"/>
    </source>
</evidence>
<dbReference type="GO" id="GO:0043541">
    <property type="term" value="C:UDP-N-acetylglucosamine transferase complex"/>
    <property type="evidence" value="ECO:0007669"/>
    <property type="project" value="TreeGrafter"/>
</dbReference>
<gene>
    <name evidence="7" type="primary">ALG13</name>
    <name evidence="9" type="ORF">DM02DRAFT_651010</name>
</gene>
<comment type="catalytic activity">
    <reaction evidence="6">
        <text>an N-acetyl-alpha-D-glucosaminyl-diphospho-di-trans,poly-cis-dolichol + UDP-N-acetyl-alpha-D-glucosamine = an N,N'-diacetylchitobiosyl-diphospho-di-trans,poly-cis-dolichol + UDP + H(+)</text>
        <dbReference type="Rhea" id="RHEA:23380"/>
        <dbReference type="Rhea" id="RHEA-COMP:19507"/>
        <dbReference type="Rhea" id="RHEA-COMP:19510"/>
        <dbReference type="ChEBI" id="CHEBI:15378"/>
        <dbReference type="ChEBI" id="CHEBI:57269"/>
        <dbReference type="ChEBI" id="CHEBI:57705"/>
        <dbReference type="ChEBI" id="CHEBI:58223"/>
        <dbReference type="ChEBI" id="CHEBI:58427"/>
        <dbReference type="EC" id="2.4.1.141"/>
    </reaction>
</comment>
<dbReference type="STRING" id="97972.A0A2V1E727"/>
<evidence type="ECO:0000256" key="4">
    <source>
        <dbReference type="ARBA" id="ARBA00024804"/>
    </source>
</evidence>
<keyword evidence="7" id="KW-0328">Glycosyltransferase</keyword>
<dbReference type="InterPro" id="IPR052474">
    <property type="entry name" value="UDP-GlcNAc_transferase"/>
</dbReference>
<dbReference type="GO" id="GO:0006488">
    <property type="term" value="P:dolichol-linked oligosaccharide biosynthetic process"/>
    <property type="evidence" value="ECO:0007669"/>
    <property type="project" value="TreeGrafter"/>
</dbReference>
<organism evidence="9 10">
    <name type="scientific">Periconia macrospinosa</name>
    <dbReference type="NCBI Taxonomy" id="97972"/>
    <lineage>
        <taxon>Eukaryota</taxon>
        <taxon>Fungi</taxon>
        <taxon>Dikarya</taxon>
        <taxon>Ascomycota</taxon>
        <taxon>Pezizomycotina</taxon>
        <taxon>Dothideomycetes</taxon>
        <taxon>Pleosporomycetidae</taxon>
        <taxon>Pleosporales</taxon>
        <taxon>Massarineae</taxon>
        <taxon>Periconiaceae</taxon>
        <taxon>Periconia</taxon>
    </lineage>
</organism>
<dbReference type="EC" id="2.4.1.141" evidence="2 7"/>
<dbReference type="InterPro" id="IPR007235">
    <property type="entry name" value="Glyco_trans_28_C"/>
</dbReference>
<evidence type="ECO:0000256" key="6">
    <source>
        <dbReference type="ARBA" id="ARBA00048184"/>
    </source>
</evidence>
<protein>
    <recommendedName>
        <fullName evidence="3 7">UDP-N-acetylglucosamine transferase subunit ALG13</fullName>
        <ecNumber evidence="2 7">2.4.1.141</ecNumber>
    </recommendedName>
    <alternativeName>
        <fullName evidence="5 7">Asparagine-linked glycosylation protein 13</fullName>
    </alternativeName>
</protein>
<keyword evidence="10" id="KW-1185">Reference proteome</keyword>
<dbReference type="AlphaFoldDB" id="A0A2V1E727"/>
<sequence length="192" mass="21068">MGKVCFVTTGATAPFTSLIESVLDPSSVDALLEAGFTDLLIQYGTAKETFDQHANVARERLRQKSENATLSIEGMAFNPDGLRDQFVSVQKSEGVVISHAGSGTILEALRYHISLIVVPNKQLLDNHQEELADAMERSRYLLKGDVTNLGPTILKSEGFRQEMNQFPPITSGKHRETKSFAAIMDDTLGILE</sequence>
<comment type="function">
    <text evidence="4 7">Involved in protein N-glycosylation. Essential for the second step of the dolichol-linked oligosaccharide pathway.</text>
</comment>
<dbReference type="EMBL" id="KZ805316">
    <property type="protein sequence ID" value="PVI05090.1"/>
    <property type="molecule type" value="Genomic_DNA"/>
</dbReference>
<evidence type="ECO:0000313" key="10">
    <source>
        <dbReference type="Proteomes" id="UP000244855"/>
    </source>
</evidence>
<proteinExistence type="inferred from homology"/>
<comment type="similarity">
    <text evidence="7">Belongs to the glycosyltransferase 28 family.</text>
</comment>
<dbReference type="PANTHER" id="PTHR47043">
    <property type="entry name" value="UDP-N-ACETYLGLUCOSAMINE TRANSFERASE SUBUNIT ALG13"/>
    <property type="match status" value="1"/>
</dbReference>
<feature type="domain" description="Glycosyl transferase family 28 C-terminal" evidence="8">
    <location>
        <begin position="4"/>
        <end position="141"/>
    </location>
</feature>
<dbReference type="Pfam" id="PF04101">
    <property type="entry name" value="Glyco_tran_28_C"/>
    <property type="match status" value="1"/>
</dbReference>
<dbReference type="Gene3D" id="3.40.50.2000">
    <property type="entry name" value="Glycogen Phosphorylase B"/>
    <property type="match status" value="1"/>
</dbReference>
<dbReference type="SUPFAM" id="SSF53756">
    <property type="entry name" value="UDP-Glycosyltransferase/glycogen phosphorylase"/>
    <property type="match status" value="1"/>
</dbReference>
<dbReference type="PANTHER" id="PTHR47043:SF1">
    <property type="entry name" value="UDP-N-ACETYLGLUCOSAMINE TRANSFERASE SUBUNIT ALG13"/>
    <property type="match status" value="1"/>
</dbReference>
<name>A0A2V1E727_9PLEO</name>
<dbReference type="GO" id="GO:0004577">
    <property type="term" value="F:N-acetylglucosaminyldiphosphodolichol N-acetylglucosaminyltransferase activity"/>
    <property type="evidence" value="ECO:0007669"/>
    <property type="project" value="UniProtKB-EC"/>
</dbReference>
<evidence type="ECO:0000256" key="1">
    <source>
        <dbReference type="ARBA" id="ARBA00011198"/>
    </source>
</evidence>
<evidence type="ECO:0000256" key="7">
    <source>
        <dbReference type="RuleBase" id="RU362128"/>
    </source>
</evidence>
<evidence type="ECO:0000259" key="8">
    <source>
        <dbReference type="Pfam" id="PF04101"/>
    </source>
</evidence>
<evidence type="ECO:0000313" key="9">
    <source>
        <dbReference type="EMBL" id="PVI05090.1"/>
    </source>
</evidence>
<accession>A0A2V1E727</accession>
<keyword evidence="7" id="KW-0256">Endoplasmic reticulum</keyword>
<evidence type="ECO:0000256" key="5">
    <source>
        <dbReference type="ARBA" id="ARBA00032061"/>
    </source>
</evidence>
<dbReference type="Proteomes" id="UP000244855">
    <property type="component" value="Unassembled WGS sequence"/>
</dbReference>
<dbReference type="OrthoDB" id="20273at2759"/>
<evidence type="ECO:0000256" key="2">
    <source>
        <dbReference type="ARBA" id="ARBA00012614"/>
    </source>
</evidence>